<dbReference type="Pfam" id="PF03232">
    <property type="entry name" value="COQ7"/>
    <property type="match status" value="1"/>
</dbReference>
<feature type="binding site" evidence="9">
    <location>
        <position position="97"/>
    </location>
    <ligand>
        <name>Fe cation</name>
        <dbReference type="ChEBI" id="CHEBI:24875"/>
        <label>1</label>
    </ligand>
</feature>
<dbReference type="UniPathway" id="UPA00232"/>
<comment type="pathway">
    <text evidence="1 9">Cofactor biosynthesis; ubiquinone biosynthesis.</text>
</comment>
<dbReference type="NCBIfam" id="NF033656">
    <property type="entry name" value="DMQ_monoox_COQ7"/>
    <property type="match status" value="1"/>
</dbReference>
<evidence type="ECO:0000256" key="2">
    <source>
        <dbReference type="ARBA" id="ARBA00022475"/>
    </source>
</evidence>
<dbReference type="InterPro" id="IPR047809">
    <property type="entry name" value="COQ7_proteobact"/>
</dbReference>
<dbReference type="AlphaFoldDB" id="A0A7W8MAS4"/>
<dbReference type="RefSeq" id="WP_183970029.1">
    <property type="nucleotide sequence ID" value="NZ_BAABEW010000011.1"/>
</dbReference>
<keyword evidence="5 9" id="KW-0560">Oxidoreductase</keyword>
<sequence length="215" mass="23098">MNPSISLSPLDRALSLAGRALATVGSALPADRPSPAQEVAGEVELSPAERRLSGALMRVNHVGEVCAQALYEGQALTTRDPVLREQFLHAAAEENDHLVWTRERLEELGGRPSLLNPLWYAGALVLGALAGRAGDRISLGFMAETERQVEQHLEGHLDRLPVQDARSRAIVAVMKEDEVAHADAAIRLGGVELPAPVRGLMRAAARVMTSSAHYI</sequence>
<dbReference type="EC" id="1.14.99.60" evidence="9"/>
<keyword evidence="3 9" id="KW-0831">Ubiquinone biosynthesis</keyword>
<evidence type="ECO:0000256" key="5">
    <source>
        <dbReference type="ARBA" id="ARBA00023002"/>
    </source>
</evidence>
<dbReference type="InterPro" id="IPR012347">
    <property type="entry name" value="Ferritin-like"/>
</dbReference>
<dbReference type="GO" id="GO:0008682">
    <property type="term" value="F:3-demethoxyubiquinol 3-hydroxylase activity"/>
    <property type="evidence" value="ECO:0007669"/>
    <property type="project" value="UniProtKB-EC"/>
</dbReference>
<feature type="binding site" evidence="9">
    <location>
        <position position="94"/>
    </location>
    <ligand>
        <name>Fe cation</name>
        <dbReference type="ChEBI" id="CHEBI:24875"/>
        <label>2</label>
    </ligand>
</feature>
<comment type="subcellular location">
    <subcellularLocation>
        <location evidence="9">Cell membrane</location>
        <topology evidence="9">Peripheral membrane protein</topology>
    </subcellularLocation>
</comment>
<evidence type="ECO:0000313" key="11">
    <source>
        <dbReference type="Proteomes" id="UP000532440"/>
    </source>
</evidence>
<gene>
    <name evidence="9" type="primary">coq7</name>
    <name evidence="10" type="ORF">HNQ70_003449</name>
</gene>
<dbReference type="Gene3D" id="1.20.1260.10">
    <property type="match status" value="1"/>
</dbReference>
<comment type="caution">
    <text evidence="10">The sequence shown here is derived from an EMBL/GenBank/DDBJ whole genome shotgun (WGS) entry which is preliminary data.</text>
</comment>
<feature type="binding site" evidence="9">
    <location>
        <position position="178"/>
    </location>
    <ligand>
        <name>Fe cation</name>
        <dbReference type="ChEBI" id="CHEBI:24875"/>
        <label>2</label>
    </ligand>
</feature>
<accession>A0A7W8MAS4</accession>
<comment type="function">
    <text evidence="9">Catalyzes the hydroxylation of 2-nonaprenyl-3-methyl-6-methoxy-1,4-benzoquinol during ubiquinone biosynthesis.</text>
</comment>
<keyword evidence="10" id="KW-0830">Ubiquinone</keyword>
<dbReference type="PANTHER" id="PTHR11237">
    <property type="entry name" value="COENZYME Q10 BIOSYNTHESIS PROTEIN 7"/>
    <property type="match status" value="1"/>
</dbReference>
<name>A0A7W8MAS4_9BURK</name>
<comment type="cofactor">
    <cofactor evidence="9">
        <name>Fe cation</name>
        <dbReference type="ChEBI" id="CHEBI:24875"/>
    </cofactor>
    <text evidence="9">Binds 2 iron ions per subunit.</text>
</comment>
<feature type="binding site" evidence="9">
    <location>
        <position position="181"/>
    </location>
    <ligand>
        <name>Fe cation</name>
        <dbReference type="ChEBI" id="CHEBI:24875"/>
        <label>2</label>
    </ligand>
</feature>
<evidence type="ECO:0000256" key="8">
    <source>
        <dbReference type="ARBA" id="ARBA00023136"/>
    </source>
</evidence>
<dbReference type="InterPro" id="IPR009078">
    <property type="entry name" value="Ferritin-like_SF"/>
</dbReference>
<feature type="binding site" evidence="9">
    <location>
        <position position="178"/>
    </location>
    <ligand>
        <name>Fe cation</name>
        <dbReference type="ChEBI" id="CHEBI:24875"/>
        <label>1</label>
    </ligand>
</feature>
<organism evidence="10 11">
    <name type="scientific">Quisquiliibacterium transsilvanicum</name>
    <dbReference type="NCBI Taxonomy" id="1549638"/>
    <lineage>
        <taxon>Bacteria</taxon>
        <taxon>Pseudomonadati</taxon>
        <taxon>Pseudomonadota</taxon>
        <taxon>Betaproteobacteria</taxon>
        <taxon>Burkholderiales</taxon>
        <taxon>Burkholderiaceae</taxon>
        <taxon>Quisquiliibacterium</taxon>
    </lineage>
</organism>
<dbReference type="PANTHER" id="PTHR11237:SF4">
    <property type="entry name" value="5-DEMETHOXYUBIQUINONE HYDROXYLASE, MITOCHONDRIAL"/>
    <property type="match status" value="1"/>
</dbReference>
<comment type="similarity">
    <text evidence="9">Belongs to the COQ7 family.</text>
</comment>
<evidence type="ECO:0000313" key="10">
    <source>
        <dbReference type="EMBL" id="MBB5273419.1"/>
    </source>
</evidence>
<protein>
    <recommendedName>
        <fullName evidence="9">3-demethoxyubiquinol 3-hydroxylase</fullName>
        <shortName evidence="9">DMQ hydroxylase</shortName>
        <ecNumber evidence="9">1.14.99.60</ecNumber>
    </recommendedName>
    <alternativeName>
        <fullName evidence="9">2-nonaprenyl-3-methyl-6-methoxy-1,4-benzoquinol hydroxylase</fullName>
    </alternativeName>
</protein>
<dbReference type="CDD" id="cd01042">
    <property type="entry name" value="DMQH"/>
    <property type="match status" value="1"/>
</dbReference>
<keyword evidence="4 9" id="KW-0479">Metal-binding</keyword>
<dbReference type="SUPFAM" id="SSF47240">
    <property type="entry name" value="Ferritin-like"/>
    <property type="match status" value="1"/>
</dbReference>
<evidence type="ECO:0000256" key="3">
    <source>
        <dbReference type="ARBA" id="ARBA00022688"/>
    </source>
</evidence>
<proteinExistence type="inferred from homology"/>
<dbReference type="InterPro" id="IPR011566">
    <property type="entry name" value="Ubq_synth_Coq7"/>
</dbReference>
<dbReference type="HAMAP" id="MF_01658">
    <property type="entry name" value="COQ7"/>
    <property type="match status" value="1"/>
</dbReference>
<dbReference type="GO" id="GO:0006744">
    <property type="term" value="P:ubiquinone biosynthetic process"/>
    <property type="evidence" value="ECO:0007669"/>
    <property type="project" value="UniProtKB-UniRule"/>
</dbReference>
<dbReference type="EMBL" id="JACHGB010000007">
    <property type="protein sequence ID" value="MBB5273419.1"/>
    <property type="molecule type" value="Genomic_DNA"/>
</dbReference>
<evidence type="ECO:0000256" key="7">
    <source>
        <dbReference type="ARBA" id="ARBA00023033"/>
    </source>
</evidence>
<dbReference type="GO" id="GO:0046872">
    <property type="term" value="F:metal ion binding"/>
    <property type="evidence" value="ECO:0007669"/>
    <property type="project" value="UniProtKB-KW"/>
</dbReference>
<dbReference type="Proteomes" id="UP000532440">
    <property type="component" value="Unassembled WGS sequence"/>
</dbReference>
<evidence type="ECO:0000256" key="6">
    <source>
        <dbReference type="ARBA" id="ARBA00023004"/>
    </source>
</evidence>
<dbReference type="GO" id="GO:0005886">
    <property type="term" value="C:plasma membrane"/>
    <property type="evidence" value="ECO:0007669"/>
    <property type="project" value="UniProtKB-SubCell"/>
</dbReference>
<keyword evidence="7 9" id="KW-0503">Monooxygenase</keyword>
<keyword evidence="2 9" id="KW-1003">Cell membrane</keyword>
<feature type="binding site" evidence="9">
    <location>
        <position position="94"/>
    </location>
    <ligand>
        <name>Fe cation</name>
        <dbReference type="ChEBI" id="CHEBI:24875"/>
        <label>1</label>
    </ligand>
</feature>
<feature type="binding site" evidence="9">
    <location>
        <position position="146"/>
    </location>
    <ligand>
        <name>Fe cation</name>
        <dbReference type="ChEBI" id="CHEBI:24875"/>
        <label>2</label>
    </ligand>
</feature>
<evidence type="ECO:0000256" key="1">
    <source>
        <dbReference type="ARBA" id="ARBA00004749"/>
    </source>
</evidence>
<evidence type="ECO:0000256" key="4">
    <source>
        <dbReference type="ARBA" id="ARBA00022723"/>
    </source>
</evidence>
<keyword evidence="8 9" id="KW-0472">Membrane</keyword>
<evidence type="ECO:0000256" key="9">
    <source>
        <dbReference type="HAMAP-Rule" id="MF_01658"/>
    </source>
</evidence>
<reference evidence="10 11" key="1">
    <citation type="submission" date="2020-08" db="EMBL/GenBank/DDBJ databases">
        <title>Genomic Encyclopedia of Type Strains, Phase IV (KMG-IV): sequencing the most valuable type-strain genomes for metagenomic binning, comparative biology and taxonomic classification.</title>
        <authorList>
            <person name="Goeker M."/>
        </authorList>
    </citation>
    <scope>NUCLEOTIDE SEQUENCE [LARGE SCALE GENOMIC DNA]</scope>
    <source>
        <strain evidence="10 11">DSM 29781</strain>
    </source>
</reference>
<keyword evidence="11" id="KW-1185">Reference proteome</keyword>
<keyword evidence="6 9" id="KW-0408">Iron</keyword>
<comment type="catalytic activity">
    <reaction evidence="9">
        <text>a 5-methoxy-2-methyl-3-(all-trans-polyprenyl)benzene-1,4-diol + AH2 + O2 = a 3-demethylubiquinol + A + H2O</text>
        <dbReference type="Rhea" id="RHEA:50908"/>
        <dbReference type="Rhea" id="RHEA-COMP:10859"/>
        <dbReference type="Rhea" id="RHEA-COMP:10914"/>
        <dbReference type="ChEBI" id="CHEBI:13193"/>
        <dbReference type="ChEBI" id="CHEBI:15377"/>
        <dbReference type="ChEBI" id="CHEBI:15379"/>
        <dbReference type="ChEBI" id="CHEBI:17499"/>
        <dbReference type="ChEBI" id="CHEBI:84167"/>
        <dbReference type="ChEBI" id="CHEBI:84422"/>
        <dbReference type="EC" id="1.14.99.60"/>
    </reaction>
</comment>
<feature type="binding site" evidence="9">
    <location>
        <position position="64"/>
    </location>
    <ligand>
        <name>Fe cation</name>
        <dbReference type="ChEBI" id="CHEBI:24875"/>
        <label>1</label>
    </ligand>
</feature>